<keyword evidence="2" id="KW-1185">Reference proteome</keyword>
<dbReference type="Proteomes" id="UP000525298">
    <property type="component" value="Unassembled WGS sequence"/>
</dbReference>
<dbReference type="AlphaFoldDB" id="A0A7W0CCE6"/>
<evidence type="ECO:0000313" key="2">
    <source>
        <dbReference type="Proteomes" id="UP000525298"/>
    </source>
</evidence>
<proteinExistence type="predicted"/>
<comment type="caution">
    <text evidence="1">The sequence shown here is derived from an EMBL/GenBank/DDBJ whole genome shotgun (WGS) entry which is preliminary data.</text>
</comment>
<dbReference type="Gene3D" id="2.30.110.10">
    <property type="entry name" value="Electron Transport, Fmn-binding Protein, Chain A"/>
    <property type="match status" value="1"/>
</dbReference>
<sequence length="131" mass="14868">MPYAIEATYFMADDSQMNFMINPRGTTVRNIQKNPHVLVKVTLADPSLSRWAGVSVFGIARMERSPAKIRRGWALLGQVMNADYREAAEKFVRTPEKSPLFIVDIREMTGRCSAGPGSGIDFQWFDQRRQV</sequence>
<dbReference type="EMBL" id="JACDUS010000019">
    <property type="protein sequence ID" value="MBA2883192.1"/>
    <property type="molecule type" value="Genomic_DNA"/>
</dbReference>
<accession>A0A7W0CCE6</accession>
<gene>
    <name evidence="1" type="ORF">HNR65_003554</name>
</gene>
<organism evidence="1 2">
    <name type="scientific">Desulfosalsimonas propionicica</name>
    <dbReference type="NCBI Taxonomy" id="332175"/>
    <lineage>
        <taxon>Bacteria</taxon>
        <taxon>Pseudomonadati</taxon>
        <taxon>Thermodesulfobacteriota</taxon>
        <taxon>Desulfobacteria</taxon>
        <taxon>Desulfobacterales</taxon>
        <taxon>Desulfosalsimonadaceae</taxon>
        <taxon>Desulfosalsimonas</taxon>
    </lineage>
</organism>
<dbReference type="SUPFAM" id="SSF50475">
    <property type="entry name" value="FMN-binding split barrel"/>
    <property type="match status" value="1"/>
</dbReference>
<evidence type="ECO:0000313" key="1">
    <source>
        <dbReference type="EMBL" id="MBA2883192.1"/>
    </source>
</evidence>
<protein>
    <submittedName>
        <fullName evidence="1">Nitroimidazol reductase NimA-like FMN-containing flavoprotein (Pyridoxamine 5'-phosphate oxidase superfamily)</fullName>
    </submittedName>
</protein>
<dbReference type="InterPro" id="IPR012349">
    <property type="entry name" value="Split_barrel_FMN-bd"/>
</dbReference>
<reference evidence="1 2" key="1">
    <citation type="submission" date="2020-07" db="EMBL/GenBank/DDBJ databases">
        <title>Genomic Encyclopedia of Type Strains, Phase IV (KMG-IV): sequencing the most valuable type-strain genomes for metagenomic binning, comparative biology and taxonomic classification.</title>
        <authorList>
            <person name="Goeker M."/>
        </authorList>
    </citation>
    <scope>NUCLEOTIDE SEQUENCE [LARGE SCALE GENOMIC DNA]</scope>
    <source>
        <strain evidence="1 2">DSM 17721</strain>
    </source>
</reference>
<name>A0A7W0CCE6_9BACT</name>